<sequence length="152" mass="17648">LTRLVKVDSTDISYESIVYHITHLKQRDTLEESINRELNNNGPQVDVSLPMEDTEGDFSNLYRDIIRTESATNQANKEVIKCYYKFGEALSERLIHYERSYRPRAAAQILVNRETRKQLPNVTEAKIHKLFSIGEELISLVSFTASDPNWRM</sequence>
<dbReference type="EMBL" id="CAJVPQ010007281">
    <property type="protein sequence ID" value="CAG8695037.1"/>
    <property type="molecule type" value="Genomic_DNA"/>
</dbReference>
<evidence type="ECO:0000313" key="2">
    <source>
        <dbReference type="Proteomes" id="UP000789570"/>
    </source>
</evidence>
<reference evidence="1" key="1">
    <citation type="submission" date="2021-06" db="EMBL/GenBank/DDBJ databases">
        <authorList>
            <person name="Kallberg Y."/>
            <person name="Tangrot J."/>
            <person name="Rosling A."/>
        </authorList>
    </citation>
    <scope>NUCLEOTIDE SEQUENCE</scope>
    <source>
        <strain evidence="1">UK204</strain>
    </source>
</reference>
<evidence type="ECO:0000313" key="1">
    <source>
        <dbReference type="EMBL" id="CAG8695037.1"/>
    </source>
</evidence>
<comment type="caution">
    <text evidence="1">The sequence shown here is derived from an EMBL/GenBank/DDBJ whole genome shotgun (WGS) entry which is preliminary data.</text>
</comment>
<feature type="non-terminal residue" evidence="1">
    <location>
        <position position="1"/>
    </location>
</feature>
<dbReference type="Proteomes" id="UP000789570">
    <property type="component" value="Unassembled WGS sequence"/>
</dbReference>
<name>A0A9N9HIQ0_9GLOM</name>
<proteinExistence type="predicted"/>
<dbReference type="OrthoDB" id="2422101at2759"/>
<protein>
    <submittedName>
        <fullName evidence="1">8843_t:CDS:1</fullName>
    </submittedName>
</protein>
<accession>A0A9N9HIQ0</accession>
<organism evidence="1 2">
    <name type="scientific">Funneliformis caledonium</name>
    <dbReference type="NCBI Taxonomy" id="1117310"/>
    <lineage>
        <taxon>Eukaryota</taxon>
        <taxon>Fungi</taxon>
        <taxon>Fungi incertae sedis</taxon>
        <taxon>Mucoromycota</taxon>
        <taxon>Glomeromycotina</taxon>
        <taxon>Glomeromycetes</taxon>
        <taxon>Glomerales</taxon>
        <taxon>Glomeraceae</taxon>
        <taxon>Funneliformis</taxon>
    </lineage>
</organism>
<keyword evidence="2" id="KW-1185">Reference proteome</keyword>
<gene>
    <name evidence="1" type="ORF">FCALED_LOCUS13173</name>
</gene>
<dbReference type="AlphaFoldDB" id="A0A9N9HIQ0"/>